<organism evidence="2 3">
    <name type="scientific">Kribbella caucasensis</name>
    <dbReference type="NCBI Taxonomy" id="2512215"/>
    <lineage>
        <taxon>Bacteria</taxon>
        <taxon>Bacillati</taxon>
        <taxon>Actinomycetota</taxon>
        <taxon>Actinomycetes</taxon>
        <taxon>Propionibacteriales</taxon>
        <taxon>Kribbellaceae</taxon>
        <taxon>Kribbella</taxon>
    </lineage>
</organism>
<dbReference type="SMART" id="SM00028">
    <property type="entry name" value="TPR"/>
    <property type="match status" value="5"/>
</dbReference>
<name>A0A4R6K989_9ACTN</name>
<dbReference type="EMBL" id="SNWQ01000012">
    <property type="protein sequence ID" value="TDO45737.1"/>
    <property type="molecule type" value="Genomic_DNA"/>
</dbReference>
<proteinExistence type="predicted"/>
<dbReference type="Proteomes" id="UP000295388">
    <property type="component" value="Unassembled WGS sequence"/>
</dbReference>
<dbReference type="RefSeq" id="WP_133802374.1">
    <property type="nucleotide sequence ID" value="NZ_SNWQ01000012.1"/>
</dbReference>
<dbReference type="InterPro" id="IPR024983">
    <property type="entry name" value="CHAT_dom"/>
</dbReference>
<dbReference type="SUPFAM" id="SSF48452">
    <property type="entry name" value="TPR-like"/>
    <property type="match status" value="1"/>
</dbReference>
<dbReference type="PANTHER" id="PTHR10098:SF108">
    <property type="entry name" value="TETRATRICOPEPTIDE REPEAT PROTEIN 28"/>
    <property type="match status" value="1"/>
</dbReference>
<evidence type="ECO:0000313" key="2">
    <source>
        <dbReference type="EMBL" id="TDO45737.1"/>
    </source>
</evidence>
<evidence type="ECO:0000259" key="1">
    <source>
        <dbReference type="Pfam" id="PF12770"/>
    </source>
</evidence>
<gene>
    <name evidence="2" type="ORF">EV643_11261</name>
</gene>
<dbReference type="Gene3D" id="1.25.40.10">
    <property type="entry name" value="Tetratricopeptide repeat domain"/>
    <property type="match status" value="2"/>
</dbReference>
<dbReference type="PANTHER" id="PTHR10098">
    <property type="entry name" value="RAPSYN-RELATED"/>
    <property type="match status" value="1"/>
</dbReference>
<keyword evidence="3" id="KW-1185">Reference proteome</keyword>
<feature type="domain" description="CHAT" evidence="1">
    <location>
        <begin position="633"/>
        <end position="848"/>
    </location>
</feature>
<reference evidence="2 3" key="1">
    <citation type="submission" date="2019-03" db="EMBL/GenBank/DDBJ databases">
        <title>Genomic Encyclopedia of Type Strains, Phase III (KMG-III): the genomes of soil and plant-associated and newly described type strains.</title>
        <authorList>
            <person name="Whitman W."/>
        </authorList>
    </citation>
    <scope>NUCLEOTIDE SEQUENCE [LARGE SCALE GENOMIC DNA]</scope>
    <source>
        <strain evidence="2 3">VKM Ac-2527</strain>
    </source>
</reference>
<dbReference type="InterPro" id="IPR019734">
    <property type="entry name" value="TPR_rpt"/>
</dbReference>
<evidence type="ECO:0000313" key="3">
    <source>
        <dbReference type="Proteomes" id="UP000295388"/>
    </source>
</evidence>
<dbReference type="AlphaFoldDB" id="A0A4R6K989"/>
<sequence>MATASEGAPEDLLPLALSRPHDAIAAAEKLLATDPPPDTASFARQATGIARRQLGDIPAALRELRTAVRLARASGQREREVDVLATLGATLGRAGRGKEGLATLDLAVKASRGALAGKVLLRRADVLIIMGRYDEALEDLRGAVTRLRRAGDVAWEARSHNYRGFTHLAKGATRPAEADFAVAEKLYATAGQEFELAETWLNRGLVAFARGDLPAALAYFDDAGRRFSTLGVFWPDLAIDRCGTLLAAGLTTEALAVADEAVVRMEQDGGQQTKRPELLFAAAKAALSAGDLATAQDRADQARRLFSTQQRDWWMSRATMVLFEARYRAGERSAQLLKQVTRLAEHMDELGAVEASAAHLLAGRLALAQDRSAAAGEELERAARFRRGAPPLTRGGAWLGQALRCEAKGDVRGMLAACRRGLDALDEHRQMMGATELRARASTHGTELARLAQVDALRQGDTKRLLAWSERWRATALAVPSVRPPDDKSTIADLAALRDVVRRLDGAEEDPQLNRERRRLEDAIRARAIQAPGADPRSTKSFDLDEITAALGSTTLVELVEVDEVLHAIVVANGRIKRHLLGPIRDAELEVERARFRLRQLARARPSAGPPLDVIGARLAAVLLGDAATDLMDGPVVIVPPGRLQALPWTLLPPLVRRPVSVAPSAATWLRAHRLAPPRRQRVTLAFGPGLKSGGAEVQKLAGSYPSATLLGDGQATAERVLRALDGAWLAHLAAHGTFRSDSPMFSSLKLDDGPLTVYDFERLRRAPHRLVLSSCESGVAKPVGADELLGLTSSLVPLGAAGILASVVPVNDAVAVPFMLALHANLQSGQSLAEAFAGARERMDDDPVSVATASSFVALGA</sequence>
<comment type="caution">
    <text evidence="2">The sequence shown here is derived from an EMBL/GenBank/DDBJ whole genome shotgun (WGS) entry which is preliminary data.</text>
</comment>
<dbReference type="OrthoDB" id="9761935at2"/>
<dbReference type="InterPro" id="IPR011990">
    <property type="entry name" value="TPR-like_helical_dom_sf"/>
</dbReference>
<dbReference type="Pfam" id="PF12770">
    <property type="entry name" value="CHAT"/>
    <property type="match status" value="1"/>
</dbReference>
<accession>A0A4R6K989</accession>
<protein>
    <submittedName>
        <fullName evidence="2">CHAT domain-containing protein</fullName>
    </submittedName>
</protein>